<keyword evidence="2" id="KW-0812">Transmembrane</keyword>
<evidence type="ECO:0000256" key="2">
    <source>
        <dbReference type="SAM" id="Phobius"/>
    </source>
</evidence>
<evidence type="ECO:0000256" key="1">
    <source>
        <dbReference type="SAM" id="MobiDB-lite"/>
    </source>
</evidence>
<keyword evidence="5" id="KW-1185">Reference proteome</keyword>
<gene>
    <name evidence="4" type="ORF">EDC26_105102</name>
</gene>
<feature type="transmembrane region" description="Helical" evidence="2">
    <location>
        <begin position="41"/>
        <end position="66"/>
    </location>
</feature>
<evidence type="ECO:0000313" key="5">
    <source>
        <dbReference type="Proteomes" id="UP000295525"/>
    </source>
</evidence>
<accession>A0A4R3M5C6</accession>
<dbReference type="InterPro" id="IPR012495">
    <property type="entry name" value="TadE-like_dom"/>
</dbReference>
<organism evidence="4 5">
    <name type="scientific">Paralcaligenes ureilyticus</name>
    <dbReference type="NCBI Taxonomy" id="627131"/>
    <lineage>
        <taxon>Bacteria</taxon>
        <taxon>Pseudomonadati</taxon>
        <taxon>Pseudomonadota</taxon>
        <taxon>Betaproteobacteria</taxon>
        <taxon>Burkholderiales</taxon>
        <taxon>Alcaligenaceae</taxon>
        <taxon>Paralcaligenes</taxon>
    </lineage>
</organism>
<evidence type="ECO:0000259" key="3">
    <source>
        <dbReference type="Pfam" id="PF07811"/>
    </source>
</evidence>
<dbReference type="EMBL" id="SMAJ01000005">
    <property type="protein sequence ID" value="TCT08551.1"/>
    <property type="molecule type" value="Genomic_DNA"/>
</dbReference>
<evidence type="ECO:0000313" key="4">
    <source>
        <dbReference type="EMBL" id="TCT08551.1"/>
    </source>
</evidence>
<feature type="domain" description="TadE-like" evidence="3">
    <location>
        <begin position="38"/>
        <end position="80"/>
    </location>
</feature>
<keyword evidence="2" id="KW-1133">Transmembrane helix</keyword>
<proteinExistence type="predicted"/>
<protein>
    <submittedName>
        <fullName evidence="4">TadE-like protein</fullName>
    </submittedName>
</protein>
<feature type="region of interest" description="Disordered" evidence="1">
    <location>
        <begin position="297"/>
        <end position="342"/>
    </location>
</feature>
<dbReference type="Proteomes" id="UP000295525">
    <property type="component" value="Unassembled WGS sequence"/>
</dbReference>
<dbReference type="OrthoDB" id="8681001at2"/>
<keyword evidence="2" id="KW-0472">Membrane</keyword>
<dbReference type="AlphaFoldDB" id="A0A4R3M5C6"/>
<reference evidence="4 5" key="1">
    <citation type="submission" date="2019-03" db="EMBL/GenBank/DDBJ databases">
        <title>Genomic Encyclopedia of Type Strains, Phase IV (KMG-IV): sequencing the most valuable type-strain genomes for metagenomic binning, comparative biology and taxonomic classification.</title>
        <authorList>
            <person name="Goeker M."/>
        </authorList>
    </citation>
    <scope>NUCLEOTIDE SEQUENCE [LARGE SCALE GENOMIC DNA]</scope>
    <source>
        <strain evidence="4 5">DSM 24591</strain>
    </source>
</reference>
<dbReference type="Pfam" id="PF07811">
    <property type="entry name" value="TadE"/>
    <property type="match status" value="1"/>
</dbReference>
<name>A0A4R3M5C6_9BURK</name>
<comment type="caution">
    <text evidence="4">The sequence shown here is derived from an EMBL/GenBank/DDBJ whole genome shotgun (WGS) entry which is preliminary data.</text>
</comment>
<sequence length="358" mass="38346">MRLIDHLLHPGGHLRRPLPVATTMAGRLVQKRKTRQRGTSLIEFSIVAVPILLIGLGSVEIAQWFYVKQAVSIALLQAARAGITQHAKPQVMETAFEHALQPLYASPGHSSADRLQRALARRAQLTGGPAWQMEILNPTPAAFHDFADARLGLSRETGLTAINNNYQAEQDQRYRAQGRIQGLGPRSGLSIYQANVLALRVTYLHEPVLPGMKALMRQLSKQTGSYADQAMARGGYLPISQELELTMQSHPVDWPALGNQKIIRQQAYESIQGTSAPPSPCHGLWCLDMKPFSAGSLPADPASLPGTSLPETGNPADSVGNPLPGGETGGASPDPGIDDLAVTPDDPACGVTLCCVDG</sequence>